<dbReference type="SUPFAM" id="SSF51735">
    <property type="entry name" value="NAD(P)-binding Rossmann-fold domains"/>
    <property type="match status" value="1"/>
</dbReference>
<comment type="similarity">
    <text evidence="1">Belongs to the short-chain dehydrogenases/reductases (SDR) family.</text>
</comment>
<organism evidence="3 4">
    <name type="scientific">Phialocephala subalpina</name>
    <dbReference type="NCBI Taxonomy" id="576137"/>
    <lineage>
        <taxon>Eukaryota</taxon>
        <taxon>Fungi</taxon>
        <taxon>Dikarya</taxon>
        <taxon>Ascomycota</taxon>
        <taxon>Pezizomycotina</taxon>
        <taxon>Leotiomycetes</taxon>
        <taxon>Helotiales</taxon>
        <taxon>Mollisiaceae</taxon>
        <taxon>Phialocephala</taxon>
        <taxon>Phialocephala fortinii species complex</taxon>
    </lineage>
</organism>
<dbReference type="EMBL" id="FJOG01000001">
    <property type="protein sequence ID" value="CZR50993.1"/>
    <property type="molecule type" value="Genomic_DNA"/>
</dbReference>
<reference evidence="3 4" key="1">
    <citation type="submission" date="2016-03" db="EMBL/GenBank/DDBJ databases">
        <authorList>
            <person name="Ploux O."/>
        </authorList>
    </citation>
    <scope>NUCLEOTIDE SEQUENCE [LARGE SCALE GENOMIC DNA]</scope>
    <source>
        <strain evidence="3 4">UAMH 11012</strain>
    </source>
</reference>
<protein>
    <recommendedName>
        <fullName evidence="5">NAD(P)-binding protein</fullName>
    </recommendedName>
</protein>
<accession>A0A1L7WDX6</accession>
<dbReference type="Proteomes" id="UP000184330">
    <property type="component" value="Unassembled WGS sequence"/>
</dbReference>
<evidence type="ECO:0000256" key="1">
    <source>
        <dbReference type="ARBA" id="ARBA00006484"/>
    </source>
</evidence>
<dbReference type="Gene3D" id="3.40.50.720">
    <property type="entry name" value="NAD(P)-binding Rossmann-like Domain"/>
    <property type="match status" value="1"/>
</dbReference>
<dbReference type="Pfam" id="PF00106">
    <property type="entry name" value="adh_short"/>
    <property type="match status" value="1"/>
</dbReference>
<keyword evidence="4" id="KW-1185">Reference proteome</keyword>
<evidence type="ECO:0000313" key="3">
    <source>
        <dbReference type="EMBL" id="CZR50993.1"/>
    </source>
</evidence>
<sequence length="231" mass="24639">MVSKVILVLGAGPNIGISLVKHFAAKGYKTAGVSRTPTAELKGAADLALSADFSKPETIKPVFDEVKAKIGIPNVVVFNAAASAMNPDPFSISIEDFTKDVNINTISVFSALQQAIQGFKALPKDTPKTFIYTGNCLLHVAMPVLMDGGLGKRAGGFMVENAVLVHGGSGFRFYIADERKENGAPMYSEINGQSHADFYFELAENEKQGPWDATFVGGKYVDFEGKVGARA</sequence>
<dbReference type="InterPro" id="IPR002347">
    <property type="entry name" value="SDR_fam"/>
</dbReference>
<dbReference type="PANTHER" id="PTHR43669">
    <property type="entry name" value="5-KETO-D-GLUCONATE 5-REDUCTASE"/>
    <property type="match status" value="1"/>
</dbReference>
<keyword evidence="2" id="KW-0560">Oxidoreductase</keyword>
<gene>
    <name evidence="3" type="ORF">PAC_00868</name>
</gene>
<evidence type="ECO:0000256" key="2">
    <source>
        <dbReference type="ARBA" id="ARBA00023002"/>
    </source>
</evidence>
<dbReference type="InterPro" id="IPR036291">
    <property type="entry name" value="NAD(P)-bd_dom_sf"/>
</dbReference>
<dbReference type="PANTHER" id="PTHR43669:SF4">
    <property type="entry name" value="SHORT-CHAIN DEHYDROGENASE"/>
    <property type="match status" value="1"/>
</dbReference>
<dbReference type="GO" id="GO:0016491">
    <property type="term" value="F:oxidoreductase activity"/>
    <property type="evidence" value="ECO:0007669"/>
    <property type="project" value="UniProtKB-KW"/>
</dbReference>
<dbReference type="AlphaFoldDB" id="A0A1L7WDX6"/>
<dbReference type="STRING" id="576137.A0A1L7WDX6"/>
<evidence type="ECO:0008006" key="5">
    <source>
        <dbReference type="Google" id="ProtNLM"/>
    </source>
</evidence>
<evidence type="ECO:0000313" key="4">
    <source>
        <dbReference type="Proteomes" id="UP000184330"/>
    </source>
</evidence>
<name>A0A1L7WDX6_9HELO</name>
<proteinExistence type="inferred from homology"/>
<dbReference type="OrthoDB" id="5336600at2759"/>